<dbReference type="GO" id="GO:0003676">
    <property type="term" value="F:nucleic acid binding"/>
    <property type="evidence" value="ECO:0007669"/>
    <property type="project" value="InterPro"/>
</dbReference>
<keyword evidence="1" id="KW-1133">Transmembrane helix</keyword>
<proteinExistence type="predicted"/>
<dbReference type="PANTHER" id="PTHR46889">
    <property type="entry name" value="TRANSPOSASE INSF FOR INSERTION SEQUENCE IS3B-RELATED"/>
    <property type="match status" value="1"/>
</dbReference>
<dbReference type="AlphaFoldDB" id="A0A7C1CWH0"/>
<keyword evidence="1" id="KW-0812">Transmembrane</keyword>
<dbReference type="InterPro" id="IPR036397">
    <property type="entry name" value="RNaseH_sf"/>
</dbReference>
<dbReference type="GO" id="GO:0015074">
    <property type="term" value="P:DNA integration"/>
    <property type="evidence" value="ECO:0007669"/>
    <property type="project" value="InterPro"/>
</dbReference>
<dbReference type="PANTHER" id="PTHR46889:SF5">
    <property type="entry name" value="INTEGRASE PROTEIN"/>
    <property type="match status" value="1"/>
</dbReference>
<feature type="domain" description="Integrase catalytic" evidence="2">
    <location>
        <begin position="123"/>
        <end position="288"/>
    </location>
</feature>
<dbReference type="Proteomes" id="UP000886198">
    <property type="component" value="Unassembled WGS sequence"/>
</dbReference>
<dbReference type="SUPFAM" id="SSF53098">
    <property type="entry name" value="Ribonuclease H-like"/>
    <property type="match status" value="1"/>
</dbReference>
<dbReference type="InterPro" id="IPR050900">
    <property type="entry name" value="Transposase_IS3/IS150/IS904"/>
</dbReference>
<keyword evidence="1" id="KW-0472">Membrane</keyword>
<evidence type="ECO:0000256" key="1">
    <source>
        <dbReference type="SAM" id="Phobius"/>
    </source>
</evidence>
<protein>
    <submittedName>
        <fullName evidence="3">IS3 family transposase</fullName>
    </submittedName>
</protein>
<dbReference type="PROSITE" id="PS50994">
    <property type="entry name" value="INTEGRASE"/>
    <property type="match status" value="1"/>
</dbReference>
<dbReference type="EMBL" id="DSBT01000194">
    <property type="protein sequence ID" value="HDP77950.1"/>
    <property type="molecule type" value="Genomic_DNA"/>
</dbReference>
<gene>
    <name evidence="3" type="ORF">ENN47_07180</name>
</gene>
<dbReference type="InterPro" id="IPR012337">
    <property type="entry name" value="RNaseH-like_sf"/>
</dbReference>
<comment type="caution">
    <text evidence="3">The sequence shown here is derived from an EMBL/GenBank/DDBJ whole genome shotgun (WGS) entry which is preliminary data.</text>
</comment>
<feature type="transmembrane region" description="Helical" evidence="1">
    <location>
        <begin position="144"/>
        <end position="166"/>
    </location>
</feature>
<sequence length="340" mass="40323">MQETVSVVKDISLELGIEKACRELGVSRSNYYYWQKTRRVTQIVKQRLPDFAYSPIQRESILQIMNSETYMNQSPYQIYASLLDEGKYLCSVRTMYRILAEKDQLVERRSIRPCYNSVKPELLATRPNEVWSWDITKLKAQESWAYFYLYVILDIFSRFVVGWMVAYRESSALAKHLIEETCRRQKIQQGQLTIHADRGSSMKSKPVAFLLSDLGITKSHSRPYNSNDNPYSESHFKTVKYNPEFPGRFYSMTECRDFCNKFFDWYNAKHYHSGIGFLTPESIHYGFAQEILDKRYKVLLDAYYQNPERFRFKKPKEKFVHQTVWINKPDNVEDMERSSA</sequence>
<accession>A0A7C1CWH0</accession>
<dbReference type="Pfam" id="PF00665">
    <property type="entry name" value="rve"/>
    <property type="match status" value="1"/>
</dbReference>
<evidence type="ECO:0000259" key="2">
    <source>
        <dbReference type="PROSITE" id="PS50994"/>
    </source>
</evidence>
<name>A0A7C1CWH0_9BACT</name>
<dbReference type="Gene3D" id="3.30.420.10">
    <property type="entry name" value="Ribonuclease H-like superfamily/Ribonuclease H"/>
    <property type="match status" value="1"/>
</dbReference>
<dbReference type="InterPro" id="IPR048020">
    <property type="entry name" value="Transpos_IS3"/>
</dbReference>
<reference evidence="3" key="1">
    <citation type="journal article" date="2020" name="mSystems">
        <title>Genome- and Community-Level Interaction Insights into Carbon Utilization and Element Cycling Functions of Hydrothermarchaeota in Hydrothermal Sediment.</title>
        <authorList>
            <person name="Zhou Z."/>
            <person name="Liu Y."/>
            <person name="Xu W."/>
            <person name="Pan J."/>
            <person name="Luo Z.H."/>
            <person name="Li M."/>
        </authorList>
    </citation>
    <scope>NUCLEOTIDE SEQUENCE [LARGE SCALE GENOMIC DNA]</scope>
    <source>
        <strain evidence="3">SpSt-1179</strain>
    </source>
</reference>
<evidence type="ECO:0000313" key="3">
    <source>
        <dbReference type="EMBL" id="HDP77950.1"/>
    </source>
</evidence>
<organism evidence="3">
    <name type="scientific">Mesotoga infera</name>
    <dbReference type="NCBI Taxonomy" id="1236046"/>
    <lineage>
        <taxon>Bacteria</taxon>
        <taxon>Thermotogati</taxon>
        <taxon>Thermotogota</taxon>
        <taxon>Thermotogae</taxon>
        <taxon>Kosmotogales</taxon>
        <taxon>Kosmotogaceae</taxon>
        <taxon>Mesotoga</taxon>
    </lineage>
</organism>
<dbReference type="NCBIfam" id="NF033516">
    <property type="entry name" value="transpos_IS3"/>
    <property type="match status" value="1"/>
</dbReference>
<dbReference type="InterPro" id="IPR001584">
    <property type="entry name" value="Integrase_cat-core"/>
</dbReference>